<gene>
    <name evidence="2" type="ORF">FOB64_000679</name>
</gene>
<accession>A0A8H6C467</accession>
<comment type="caution">
    <text evidence="2">The sequence shown here is derived from an EMBL/GenBank/DDBJ whole genome shotgun (WGS) entry which is preliminary data.</text>
</comment>
<dbReference type="EMBL" id="JABWAD010000007">
    <property type="protein sequence ID" value="KAF6072666.1"/>
    <property type="molecule type" value="Genomic_DNA"/>
</dbReference>
<name>A0A8H6C467_CANAX</name>
<dbReference type="AlphaFoldDB" id="A0A8H6C467"/>
<feature type="compositionally biased region" description="Basic and acidic residues" evidence="1">
    <location>
        <begin position="157"/>
        <end position="178"/>
    </location>
</feature>
<evidence type="ECO:0000313" key="3">
    <source>
        <dbReference type="Proteomes" id="UP000536275"/>
    </source>
</evidence>
<sequence length="178" mass="20618">MRHELSEEITELVNHYGPQLFPNDFNLLDLQKSLNINECRRKAEKKKKQTQENEDTQELQSSDMKHSSSMSDGISLLNSDNSLTNLPMFSDYVLHKNSEFESQFCANSSVSIYDDYRFASQSEHGGTASPVRYSRLPHLPETSSSDHMELNFASKPEGQKMRLRDRIKTKLRENRKEN</sequence>
<evidence type="ECO:0000313" key="2">
    <source>
        <dbReference type="EMBL" id="KAF6072666.1"/>
    </source>
</evidence>
<reference evidence="2 3" key="1">
    <citation type="submission" date="2020-03" db="EMBL/GenBank/DDBJ databases">
        <title>FDA dAtabase for Regulatory Grade micrObial Sequences (FDA-ARGOS): Supporting development and validation of Infectious Disease Dx tests.</title>
        <authorList>
            <person name="Campos J."/>
            <person name="Goldberg B."/>
            <person name="Tallon L."/>
            <person name="Sadzewicz L."/>
            <person name="Vavikolanu K."/>
            <person name="Mehta A."/>
            <person name="Aluvathingal J."/>
            <person name="Nadendla S."/>
            <person name="Nandy P."/>
            <person name="Geyer C."/>
            <person name="Yan Y."/>
            <person name="Sichtig H."/>
        </authorList>
    </citation>
    <scope>NUCLEOTIDE SEQUENCE [LARGE SCALE GENOMIC DNA]</scope>
    <source>
        <strain evidence="2 3">FDAARGOS_656</strain>
    </source>
</reference>
<dbReference type="Proteomes" id="UP000536275">
    <property type="component" value="Unassembled WGS sequence"/>
</dbReference>
<protein>
    <submittedName>
        <fullName evidence="2">Uncharacterized protein</fullName>
    </submittedName>
</protein>
<evidence type="ECO:0000256" key="1">
    <source>
        <dbReference type="SAM" id="MobiDB-lite"/>
    </source>
</evidence>
<feature type="region of interest" description="Disordered" evidence="1">
    <location>
        <begin position="123"/>
        <end position="178"/>
    </location>
</feature>
<organism evidence="2 3">
    <name type="scientific">Candida albicans</name>
    <name type="common">Yeast</name>
    <dbReference type="NCBI Taxonomy" id="5476"/>
    <lineage>
        <taxon>Eukaryota</taxon>
        <taxon>Fungi</taxon>
        <taxon>Dikarya</taxon>
        <taxon>Ascomycota</taxon>
        <taxon>Saccharomycotina</taxon>
        <taxon>Pichiomycetes</taxon>
        <taxon>Debaryomycetaceae</taxon>
        <taxon>Candida/Lodderomyces clade</taxon>
        <taxon>Candida</taxon>
    </lineage>
</organism>
<feature type="region of interest" description="Disordered" evidence="1">
    <location>
        <begin position="41"/>
        <end position="72"/>
    </location>
</feature>
<proteinExistence type="predicted"/>